<evidence type="ECO:0000256" key="1">
    <source>
        <dbReference type="ARBA" id="ARBA00022723"/>
    </source>
</evidence>
<dbReference type="PANTHER" id="PTHR10819">
    <property type="entry name" value="PHOSPHOTRIESTERASE-RELATED"/>
    <property type="match status" value="1"/>
</dbReference>
<reference evidence="4 5" key="1">
    <citation type="submission" date="2022-08" db="EMBL/GenBank/DDBJ databases">
        <title>Bacterial and archaeal communities from various locations to study Microbial Dark Matter (Phase II).</title>
        <authorList>
            <person name="Stepanauskas R."/>
        </authorList>
    </citation>
    <scope>NUCLEOTIDE SEQUENCE [LARGE SCALE GENOMIC DNA]</scope>
    <source>
        <strain evidence="4 5">PD1</strain>
    </source>
</reference>
<protein>
    <submittedName>
        <fullName evidence="4">Phosphotriesterase-related protein</fullName>
    </submittedName>
</protein>
<keyword evidence="2" id="KW-0378">Hydrolase</keyword>
<comment type="caution">
    <text evidence="4">The sequence shown here is derived from an EMBL/GenBank/DDBJ whole genome shotgun (WGS) entry which is preliminary data.</text>
</comment>
<dbReference type="InterPro" id="IPR001559">
    <property type="entry name" value="Phosphotriesterase"/>
</dbReference>
<keyword evidence="5" id="KW-1185">Reference proteome</keyword>
<feature type="modified residue" description="N6-carboxylysine" evidence="3">
    <location>
        <position position="155"/>
    </location>
</feature>
<proteinExistence type="inferred from homology"/>
<dbReference type="PROSITE" id="PS51347">
    <property type="entry name" value="PHOSPHOTRIESTERASE_2"/>
    <property type="match status" value="1"/>
</dbReference>
<dbReference type="RefSeq" id="WP_259094528.1">
    <property type="nucleotide sequence ID" value="NZ_CP130454.1"/>
</dbReference>
<keyword evidence="1" id="KW-0479">Metal-binding</keyword>
<evidence type="ECO:0000313" key="4">
    <source>
        <dbReference type="EMBL" id="MCS3918565.1"/>
    </source>
</evidence>
<comment type="similarity">
    <text evidence="3">Belongs to the metallo-dependent hydrolases superfamily. Phosphotriesterase family.</text>
</comment>
<evidence type="ECO:0000256" key="2">
    <source>
        <dbReference type="ARBA" id="ARBA00022801"/>
    </source>
</evidence>
<evidence type="ECO:0000256" key="3">
    <source>
        <dbReference type="PROSITE-ProRule" id="PRU00679"/>
    </source>
</evidence>
<accession>A0ABT2ENV4</accession>
<sequence>MVWLSWVFAAFALEPQGVIMTVRGPIAPSEFGMALVHEHVMCDFIGADKTGRHRYDPKEVIATMLPYLRSVKERGFSGFVDATPAYIGRDPLVLKRLSELTGLHILTNTGYYGAAGDKFLPPHAFTETADQLAERWVAEWRNGIEGTGVKPGFIKIGVDPGPLSEIDRKLIAAAAKTHLQTGLTIACHTGEAKAALEVLEVVKSEGVDPSALIIVHADSIPDQSVHEKLAKEGAWVEYDAVGAKPVSEHVRLVLEMVRKGFADKLLLSHDAGWYWVGEPNGGKEKIRPYTALSDELIPALKNAGLSEATLKKLLVENPKEAFTVRIRKR</sequence>
<dbReference type="Pfam" id="PF02126">
    <property type="entry name" value="PTE"/>
    <property type="match status" value="1"/>
</dbReference>
<dbReference type="Proteomes" id="UP001204798">
    <property type="component" value="Unassembled WGS sequence"/>
</dbReference>
<organism evidence="4 5">
    <name type="scientific">Candidatus Fervidibacter sacchari</name>
    <dbReference type="NCBI Taxonomy" id="1448929"/>
    <lineage>
        <taxon>Bacteria</taxon>
        <taxon>Candidatus Fervidibacterota</taxon>
        <taxon>Candidatus Fervidibacter</taxon>
    </lineage>
</organism>
<name>A0ABT2ENV4_9BACT</name>
<dbReference type="EMBL" id="JANUCP010000002">
    <property type="protein sequence ID" value="MCS3918565.1"/>
    <property type="molecule type" value="Genomic_DNA"/>
</dbReference>
<evidence type="ECO:0000313" key="5">
    <source>
        <dbReference type="Proteomes" id="UP001204798"/>
    </source>
</evidence>
<dbReference type="InterPro" id="IPR032466">
    <property type="entry name" value="Metal_Hydrolase"/>
</dbReference>
<dbReference type="PANTHER" id="PTHR10819:SF3">
    <property type="entry name" value="PHOSPHOTRIESTERASE-RELATED PROTEIN"/>
    <property type="match status" value="1"/>
</dbReference>
<gene>
    <name evidence="4" type="ORF">M2350_000965</name>
</gene>
<dbReference type="Gene3D" id="3.20.20.140">
    <property type="entry name" value="Metal-dependent hydrolases"/>
    <property type="match status" value="1"/>
</dbReference>
<dbReference type="SUPFAM" id="SSF51556">
    <property type="entry name" value="Metallo-dependent hydrolases"/>
    <property type="match status" value="1"/>
</dbReference>